<proteinExistence type="predicted"/>
<dbReference type="Proteomes" id="UP001177021">
    <property type="component" value="Unassembled WGS sequence"/>
</dbReference>
<organism evidence="1 2">
    <name type="scientific">Trifolium pratense</name>
    <name type="common">Red clover</name>
    <dbReference type="NCBI Taxonomy" id="57577"/>
    <lineage>
        <taxon>Eukaryota</taxon>
        <taxon>Viridiplantae</taxon>
        <taxon>Streptophyta</taxon>
        <taxon>Embryophyta</taxon>
        <taxon>Tracheophyta</taxon>
        <taxon>Spermatophyta</taxon>
        <taxon>Magnoliopsida</taxon>
        <taxon>eudicotyledons</taxon>
        <taxon>Gunneridae</taxon>
        <taxon>Pentapetalae</taxon>
        <taxon>rosids</taxon>
        <taxon>fabids</taxon>
        <taxon>Fabales</taxon>
        <taxon>Fabaceae</taxon>
        <taxon>Papilionoideae</taxon>
        <taxon>50 kb inversion clade</taxon>
        <taxon>NPAAA clade</taxon>
        <taxon>Hologalegina</taxon>
        <taxon>IRL clade</taxon>
        <taxon>Trifolieae</taxon>
        <taxon>Trifolium</taxon>
    </lineage>
</organism>
<comment type="caution">
    <text evidence="1">The sequence shown here is derived from an EMBL/GenBank/DDBJ whole genome shotgun (WGS) entry which is preliminary data.</text>
</comment>
<reference evidence="1" key="1">
    <citation type="submission" date="2023-10" db="EMBL/GenBank/DDBJ databases">
        <authorList>
            <person name="Rodriguez Cubillos JULIANA M."/>
            <person name="De Vega J."/>
        </authorList>
    </citation>
    <scope>NUCLEOTIDE SEQUENCE</scope>
</reference>
<accession>A0ACB0M4Z4</accession>
<protein>
    <submittedName>
        <fullName evidence="1">Uncharacterized protein</fullName>
    </submittedName>
</protein>
<gene>
    <name evidence="1" type="ORF">MILVUS5_LOCUS38641</name>
</gene>
<evidence type="ECO:0000313" key="2">
    <source>
        <dbReference type="Proteomes" id="UP001177021"/>
    </source>
</evidence>
<dbReference type="EMBL" id="CASHSV030000716">
    <property type="protein sequence ID" value="CAJ2675678.1"/>
    <property type="molecule type" value="Genomic_DNA"/>
</dbReference>
<keyword evidence="2" id="KW-1185">Reference proteome</keyword>
<evidence type="ECO:0000313" key="1">
    <source>
        <dbReference type="EMBL" id="CAJ2675678.1"/>
    </source>
</evidence>
<sequence length="75" mass="8158">MPLLHRWNSLVELACKSSSSFPLFNLGINMLIKTKNIVVVNGVCGGSIVVMPGSTISIQEIKIFLCNTAAQCCRF</sequence>
<name>A0ACB0M4Z4_TRIPR</name>